<proteinExistence type="predicted"/>
<gene>
    <name evidence="1" type="ORF">VIS19158_10969</name>
</gene>
<dbReference type="RefSeq" id="WP_005596780.1">
    <property type="nucleotide sequence ID" value="NZ_AFWE01000170.1"/>
</dbReference>
<evidence type="ECO:0000313" key="2">
    <source>
        <dbReference type="Proteomes" id="UP000004349"/>
    </source>
</evidence>
<evidence type="ECO:0000313" key="1">
    <source>
        <dbReference type="EMBL" id="EGU33973.1"/>
    </source>
</evidence>
<dbReference type="EMBL" id="AFWE01000170">
    <property type="protein sequence ID" value="EGU33973.1"/>
    <property type="molecule type" value="Genomic_DNA"/>
</dbReference>
<reference evidence="1 2" key="1">
    <citation type="journal article" date="2012" name="Int. J. Syst. Evol. Microbiol.">
        <title>Vibrio caribbeanicus sp. nov., isolated from the marine sponge Scleritoderma cyanea.</title>
        <authorList>
            <person name="Hoffmann M."/>
            <person name="Monday S.R."/>
            <person name="Allard M.W."/>
            <person name="Strain E.A."/>
            <person name="Whittaker P."/>
            <person name="Naum M."/>
            <person name="McCarthy P.J."/>
            <person name="Lopez J.V."/>
            <person name="Fischer M."/>
            <person name="Brown E.W."/>
        </authorList>
    </citation>
    <scope>NUCLEOTIDE SEQUENCE [LARGE SCALE GENOMIC DNA]</scope>
    <source>
        <strain evidence="1 2">LMG 19158</strain>
    </source>
</reference>
<accession>F9RQP2</accession>
<sequence>MSKPNQLTQGDRVRLIDHEYPGLFKVINPLNLIFDDDTQVVQLVTTIEPLDVVPFKAHFCRDGLPDNISGFEIAIKSELLELVTQT</sequence>
<name>F9RQP2_9VIBR</name>
<organism evidence="1 2">
    <name type="scientific">Vibrio scophthalmi LMG 19158</name>
    <dbReference type="NCBI Taxonomy" id="870967"/>
    <lineage>
        <taxon>Bacteria</taxon>
        <taxon>Pseudomonadati</taxon>
        <taxon>Pseudomonadota</taxon>
        <taxon>Gammaproteobacteria</taxon>
        <taxon>Vibrionales</taxon>
        <taxon>Vibrionaceae</taxon>
        <taxon>Vibrio</taxon>
    </lineage>
</organism>
<dbReference type="Proteomes" id="UP000004349">
    <property type="component" value="Unassembled WGS sequence"/>
</dbReference>
<protein>
    <submittedName>
        <fullName evidence="1">Uncharacterized protein</fullName>
    </submittedName>
</protein>
<dbReference type="AlphaFoldDB" id="F9RQP2"/>
<comment type="caution">
    <text evidence="1">The sequence shown here is derived from an EMBL/GenBank/DDBJ whole genome shotgun (WGS) entry which is preliminary data.</text>
</comment>